<evidence type="ECO:0000313" key="2">
    <source>
        <dbReference type="EMBL" id="QWG17151.1"/>
    </source>
</evidence>
<proteinExistence type="predicted"/>
<evidence type="ECO:0000313" key="3">
    <source>
        <dbReference type="Proteomes" id="UP000680805"/>
    </source>
</evidence>
<dbReference type="KEGG" id="bsei:KMZ68_19525"/>
<organism evidence="2 3">
    <name type="scientific">Bradyrhizobium sediminis</name>
    <dbReference type="NCBI Taxonomy" id="2840469"/>
    <lineage>
        <taxon>Bacteria</taxon>
        <taxon>Pseudomonadati</taxon>
        <taxon>Pseudomonadota</taxon>
        <taxon>Alphaproteobacteria</taxon>
        <taxon>Hyphomicrobiales</taxon>
        <taxon>Nitrobacteraceae</taxon>
        <taxon>Bradyrhizobium</taxon>
    </lineage>
</organism>
<dbReference type="Proteomes" id="UP000680805">
    <property type="component" value="Chromosome"/>
</dbReference>
<dbReference type="AlphaFoldDB" id="A0A975NMC0"/>
<protein>
    <submittedName>
        <fullName evidence="2">Uncharacterized protein</fullName>
    </submittedName>
</protein>
<gene>
    <name evidence="2" type="ORF">KMZ68_19525</name>
</gene>
<sequence>MKRLMVSAVAAVVMLAATPSAERPAGSAGMMSLQGFQVSSDVSKLPIEDFADQSLVFSKAAR</sequence>
<feature type="chain" id="PRO_5037309985" evidence="1">
    <location>
        <begin position="22"/>
        <end position="62"/>
    </location>
</feature>
<keyword evidence="1" id="KW-0732">Signal</keyword>
<feature type="signal peptide" evidence="1">
    <location>
        <begin position="1"/>
        <end position="21"/>
    </location>
</feature>
<reference evidence="2" key="1">
    <citation type="submission" date="2021-06" db="EMBL/GenBank/DDBJ databases">
        <title>Bradyrhizobium sp. S2-11-2 Genome sequencing.</title>
        <authorList>
            <person name="Jin L."/>
        </authorList>
    </citation>
    <scope>NUCLEOTIDE SEQUENCE</scope>
    <source>
        <strain evidence="2">S2-11-2</strain>
    </source>
</reference>
<name>A0A975NMC0_9BRAD</name>
<dbReference type="RefSeq" id="WP_215612805.1">
    <property type="nucleotide sequence ID" value="NZ_CP076135.1"/>
</dbReference>
<evidence type="ECO:0000256" key="1">
    <source>
        <dbReference type="SAM" id="SignalP"/>
    </source>
</evidence>
<accession>A0A975NMC0</accession>
<dbReference type="EMBL" id="CP076135">
    <property type="protein sequence ID" value="QWG17151.1"/>
    <property type="molecule type" value="Genomic_DNA"/>
</dbReference>